<dbReference type="Gene3D" id="1.10.238.160">
    <property type="match status" value="1"/>
</dbReference>
<dbReference type="InterPro" id="IPR052931">
    <property type="entry name" value="Prophage_regulatory_activator"/>
</dbReference>
<dbReference type="PANTHER" id="PTHR36154:SF1">
    <property type="entry name" value="DNA-BINDING TRANSCRIPTIONAL ACTIVATOR ALPA"/>
    <property type="match status" value="1"/>
</dbReference>
<keyword evidence="2" id="KW-1185">Reference proteome</keyword>
<name>A0A2A2EZA5_9GAMM</name>
<organism evidence="1 2">
    <name type="scientific">Halovibrio salipaludis</name>
    <dbReference type="NCBI Taxonomy" id="2032626"/>
    <lineage>
        <taxon>Bacteria</taxon>
        <taxon>Pseudomonadati</taxon>
        <taxon>Pseudomonadota</taxon>
        <taxon>Gammaproteobacteria</taxon>
        <taxon>Oceanospirillales</taxon>
        <taxon>Halomonadaceae</taxon>
        <taxon>Halovibrio</taxon>
    </lineage>
</organism>
<dbReference type="OrthoDB" id="8455288at2"/>
<dbReference type="InterPro" id="IPR009061">
    <property type="entry name" value="DNA-bd_dom_put_sf"/>
</dbReference>
<evidence type="ECO:0000313" key="2">
    <source>
        <dbReference type="Proteomes" id="UP000218896"/>
    </source>
</evidence>
<dbReference type="InterPro" id="IPR010260">
    <property type="entry name" value="AlpA"/>
</dbReference>
<accession>A0A2A2EZA5</accession>
<proteinExistence type="predicted"/>
<dbReference type="RefSeq" id="WP_095618498.1">
    <property type="nucleotide sequence ID" value="NZ_NSKD01000009.1"/>
</dbReference>
<gene>
    <name evidence="1" type="ORF">CK501_14665</name>
</gene>
<dbReference type="AlphaFoldDB" id="A0A2A2EZA5"/>
<reference evidence="1 2" key="1">
    <citation type="submission" date="2017-08" db="EMBL/GenBank/DDBJ databases">
        <title>Halovibrio sewagensis sp. nov., isolated from wastewater of high salinity.</title>
        <authorList>
            <person name="Dong X."/>
            <person name="Zhang G."/>
        </authorList>
    </citation>
    <scope>NUCLEOTIDE SEQUENCE [LARGE SCALE GENOMIC DNA]</scope>
    <source>
        <strain evidence="1 2">YL5-2</strain>
    </source>
</reference>
<dbReference type="Proteomes" id="UP000218896">
    <property type="component" value="Unassembled WGS sequence"/>
</dbReference>
<dbReference type="Pfam" id="PF05930">
    <property type="entry name" value="Phage_AlpA"/>
    <property type="match status" value="1"/>
</dbReference>
<evidence type="ECO:0000313" key="1">
    <source>
        <dbReference type="EMBL" id="PAU77699.1"/>
    </source>
</evidence>
<comment type="caution">
    <text evidence="1">The sequence shown here is derived from an EMBL/GenBank/DDBJ whole genome shotgun (WGS) entry which is preliminary data.</text>
</comment>
<sequence length="73" mass="8110">MRIIRLREVMALTGLARSTVYKYVEAGTFPQPVPLGGRSVGWVEQEVEDWVLARIEERDATISTPATPLHSTG</sequence>
<dbReference type="SUPFAM" id="SSF46955">
    <property type="entry name" value="Putative DNA-binding domain"/>
    <property type="match status" value="1"/>
</dbReference>
<dbReference type="EMBL" id="NSKD01000009">
    <property type="protein sequence ID" value="PAU77699.1"/>
    <property type="molecule type" value="Genomic_DNA"/>
</dbReference>
<protein>
    <submittedName>
        <fullName evidence="1">AlpA family transcriptional regulator</fullName>
    </submittedName>
</protein>
<dbReference type="PANTHER" id="PTHR36154">
    <property type="entry name" value="DNA-BINDING TRANSCRIPTIONAL ACTIVATOR ALPA"/>
    <property type="match status" value="1"/>
</dbReference>